<name>A0A151QMB8_CAJCA</name>
<dbReference type="Gramene" id="C.cajan_46459.t">
    <property type="protein sequence ID" value="C.cajan_46459.t"/>
    <property type="gene ID" value="C.cajan_46459"/>
</dbReference>
<organism evidence="1 2">
    <name type="scientific">Cajanus cajan</name>
    <name type="common">Pigeon pea</name>
    <name type="synonym">Cajanus indicus</name>
    <dbReference type="NCBI Taxonomy" id="3821"/>
    <lineage>
        <taxon>Eukaryota</taxon>
        <taxon>Viridiplantae</taxon>
        <taxon>Streptophyta</taxon>
        <taxon>Embryophyta</taxon>
        <taxon>Tracheophyta</taxon>
        <taxon>Spermatophyta</taxon>
        <taxon>Magnoliopsida</taxon>
        <taxon>eudicotyledons</taxon>
        <taxon>Gunneridae</taxon>
        <taxon>Pentapetalae</taxon>
        <taxon>rosids</taxon>
        <taxon>fabids</taxon>
        <taxon>Fabales</taxon>
        <taxon>Fabaceae</taxon>
        <taxon>Papilionoideae</taxon>
        <taxon>50 kb inversion clade</taxon>
        <taxon>NPAAA clade</taxon>
        <taxon>indigoferoid/millettioid clade</taxon>
        <taxon>Phaseoleae</taxon>
        <taxon>Cajanus</taxon>
    </lineage>
</organism>
<evidence type="ECO:0000313" key="1">
    <source>
        <dbReference type="EMBL" id="KYP31438.1"/>
    </source>
</evidence>
<evidence type="ECO:0000313" key="2">
    <source>
        <dbReference type="Proteomes" id="UP000075243"/>
    </source>
</evidence>
<dbReference type="EMBL" id="KQ485996">
    <property type="protein sequence ID" value="KYP31438.1"/>
    <property type="molecule type" value="Genomic_DNA"/>
</dbReference>
<dbReference type="Proteomes" id="UP000075243">
    <property type="component" value="Unassembled WGS sequence"/>
</dbReference>
<reference evidence="1" key="1">
    <citation type="journal article" date="2012" name="Nat. Biotechnol.">
        <title>Draft genome sequence of pigeonpea (Cajanus cajan), an orphan legume crop of resource-poor farmers.</title>
        <authorList>
            <person name="Varshney R.K."/>
            <person name="Chen W."/>
            <person name="Li Y."/>
            <person name="Bharti A.K."/>
            <person name="Saxena R.K."/>
            <person name="Schlueter J.A."/>
            <person name="Donoghue M.T."/>
            <person name="Azam S."/>
            <person name="Fan G."/>
            <person name="Whaley A.M."/>
            <person name="Farmer A.D."/>
            <person name="Sheridan J."/>
            <person name="Iwata A."/>
            <person name="Tuteja R."/>
            <person name="Penmetsa R.V."/>
            <person name="Wu W."/>
            <person name="Upadhyaya H.D."/>
            <person name="Yang S.P."/>
            <person name="Shah T."/>
            <person name="Saxena K.B."/>
            <person name="Michael T."/>
            <person name="McCombie W.R."/>
            <person name="Yang B."/>
            <person name="Zhang G."/>
            <person name="Yang H."/>
            <person name="Wang J."/>
            <person name="Spillane C."/>
            <person name="Cook D.R."/>
            <person name="May G.D."/>
            <person name="Xu X."/>
            <person name="Jackson S.A."/>
        </authorList>
    </citation>
    <scope>NUCLEOTIDE SEQUENCE [LARGE SCALE GENOMIC DNA]</scope>
</reference>
<proteinExistence type="predicted"/>
<dbReference type="AlphaFoldDB" id="A0A151QMB8"/>
<keyword evidence="2" id="KW-1185">Reference proteome</keyword>
<accession>A0A151QMB8</accession>
<gene>
    <name evidence="1" type="ORF">KK1_048247</name>
</gene>
<protein>
    <submittedName>
        <fullName evidence="1">Uncharacterized protein</fullName>
    </submittedName>
</protein>
<sequence length="373" mass="43659">LDIHTIGGKYTWCHSTKFGSHIRKRLDHVMANVNWRLLFQHVLVEIFPFHQFDHTTLLLYCLNFASQKSPLKLIKVNYSSKKAYDRIDWSYLRLTLSNFGFPSNSRWLPISLCKKDPKFSHLFVTNDCLLFTRATCSQAHLVKQILRTFYVAFGVKVNIQKSRFYASRNVLRGKLAKISSILELQHTTNLGDVELRSGASYTWTSILKALSHLREGFSLRIGHRDLSFWFDSWSPVGKLCELVDDVHIADSLLLVKNVFKDGTWNFNQLHTTLPSQVKYNINSIFLNQNVPDMFVWNPSQSRDYSAKFSYKWLTREPTNLHTCAQTWSWIWSINLFENIKHLIWLSYHESPPTNFLHFKRHISSICSCYSLQV</sequence>
<feature type="non-terminal residue" evidence="1">
    <location>
        <position position="1"/>
    </location>
</feature>